<evidence type="ECO:0000313" key="8">
    <source>
        <dbReference type="Proteomes" id="UP000681594"/>
    </source>
</evidence>
<dbReference type="Pfam" id="PF06803">
    <property type="entry name" value="DUF1232"/>
    <property type="match status" value="1"/>
</dbReference>
<evidence type="ECO:0000256" key="4">
    <source>
        <dbReference type="ARBA" id="ARBA00023136"/>
    </source>
</evidence>
<comment type="subcellular location">
    <subcellularLocation>
        <location evidence="1">Endomembrane system</location>
        <topology evidence="1">Multi-pass membrane protein</topology>
    </subcellularLocation>
</comment>
<reference evidence="7 8" key="1">
    <citation type="submission" date="2021-03" db="EMBL/GenBank/DDBJ databases">
        <authorList>
            <person name="So Y."/>
        </authorList>
    </citation>
    <scope>NUCLEOTIDE SEQUENCE [LARGE SCALE GENOMIC DNA]</scope>
    <source>
        <strain evidence="7 8">SSH11</strain>
    </source>
</reference>
<sequence>MLQRLKDWARAIRQDVHALYLAARDPRTPWYAKAFALAIAAYALSPIDLIPDFIPVLGYLDEVILLPIAISLVIRMIPPGIMAEHRAAARAAAERPVSRLGAAAIIALWLAALVLLVWWLWPDPAM</sequence>
<feature type="domain" description="DUF1232" evidence="6">
    <location>
        <begin position="32"/>
        <end position="67"/>
    </location>
</feature>
<feature type="transmembrane region" description="Helical" evidence="5">
    <location>
        <begin position="56"/>
        <end position="77"/>
    </location>
</feature>
<evidence type="ECO:0000256" key="2">
    <source>
        <dbReference type="ARBA" id="ARBA00022692"/>
    </source>
</evidence>
<evidence type="ECO:0000256" key="5">
    <source>
        <dbReference type="SAM" id="Phobius"/>
    </source>
</evidence>
<gene>
    <name evidence="7" type="ORF">J8J14_03070</name>
</gene>
<keyword evidence="8" id="KW-1185">Reference proteome</keyword>
<feature type="transmembrane region" description="Helical" evidence="5">
    <location>
        <begin position="97"/>
        <end position="121"/>
    </location>
</feature>
<evidence type="ECO:0000259" key="6">
    <source>
        <dbReference type="Pfam" id="PF06803"/>
    </source>
</evidence>
<evidence type="ECO:0000256" key="1">
    <source>
        <dbReference type="ARBA" id="ARBA00004127"/>
    </source>
</evidence>
<accession>A0ABS4A9T7</accession>
<proteinExistence type="predicted"/>
<keyword evidence="2 5" id="KW-0812">Transmembrane</keyword>
<dbReference type="Proteomes" id="UP000681594">
    <property type="component" value="Unassembled WGS sequence"/>
</dbReference>
<dbReference type="EMBL" id="JAGIZB010000002">
    <property type="protein sequence ID" value="MBP0443750.1"/>
    <property type="molecule type" value="Genomic_DNA"/>
</dbReference>
<comment type="caution">
    <text evidence="7">The sequence shown here is derived from an EMBL/GenBank/DDBJ whole genome shotgun (WGS) entry which is preliminary data.</text>
</comment>
<keyword evidence="3 5" id="KW-1133">Transmembrane helix</keyword>
<evidence type="ECO:0000313" key="7">
    <source>
        <dbReference type="EMBL" id="MBP0443750.1"/>
    </source>
</evidence>
<keyword evidence="4 5" id="KW-0472">Membrane</keyword>
<evidence type="ECO:0000256" key="3">
    <source>
        <dbReference type="ARBA" id="ARBA00022989"/>
    </source>
</evidence>
<protein>
    <submittedName>
        <fullName evidence="7">DUF1232 domain-containing protein</fullName>
    </submittedName>
</protein>
<feature type="transmembrane region" description="Helical" evidence="5">
    <location>
        <begin position="30"/>
        <end position="50"/>
    </location>
</feature>
<dbReference type="InterPro" id="IPR010652">
    <property type="entry name" value="DUF1232"/>
</dbReference>
<organism evidence="7 8">
    <name type="scientific">Pararoseomonas baculiformis</name>
    <dbReference type="NCBI Taxonomy" id="2820812"/>
    <lineage>
        <taxon>Bacteria</taxon>
        <taxon>Pseudomonadati</taxon>
        <taxon>Pseudomonadota</taxon>
        <taxon>Alphaproteobacteria</taxon>
        <taxon>Acetobacterales</taxon>
        <taxon>Acetobacteraceae</taxon>
        <taxon>Pararoseomonas</taxon>
    </lineage>
</organism>
<name>A0ABS4A9T7_9PROT</name>